<evidence type="ECO:0000259" key="1">
    <source>
        <dbReference type="PROSITE" id="PS51781"/>
    </source>
</evidence>
<keyword evidence="3" id="KW-1185">Reference proteome</keyword>
<dbReference type="Gene3D" id="2.30.30.40">
    <property type="entry name" value="SH3 Domains"/>
    <property type="match status" value="2"/>
</dbReference>
<proteinExistence type="predicted"/>
<name>A0ABV8B5S7_9BACI</name>
<dbReference type="Pfam" id="PF08239">
    <property type="entry name" value="SH3_3"/>
    <property type="match status" value="2"/>
</dbReference>
<dbReference type="PANTHER" id="PTHR34408">
    <property type="entry name" value="FAMILY PROTEIN, PUTATIVE-RELATED"/>
    <property type="match status" value="1"/>
</dbReference>
<dbReference type="InterPro" id="IPR052354">
    <property type="entry name" value="Cell_Wall_Dynamics_Protein"/>
</dbReference>
<dbReference type="RefSeq" id="WP_377918047.1">
    <property type="nucleotide sequence ID" value="NZ_JBHRZT010000072.1"/>
</dbReference>
<sequence>MNRRIVLIVSLFLAIWLPLSSVGVASAASLPKVTVNASSLIVREYPSPKAKSIGQVNRGQVLYIHSTQPGGWAEIRYNNQKGYVPAGYLKSVAQPAAAASSSVQKATVNVSTLLVREYASPKARVVGSLKKGNVTYIHATKPGGWAEIRYNNKKAYVPAGSLKVVPKSTAAAPTFKSGQYLVGKQIQPGIYFSSGGVTYWERQSGLSGSLDDIIANSIPSGQEYVEIKSSDRGFKFEGGSFTKFDPRNHNHTIKSAFGDGTYLVGVDIVPGTYKGTGDGYWERSSSVSGDMDDIIVNEIPSGTFYVEIEEGDFAFKTSGIKWTLVK</sequence>
<dbReference type="SMART" id="SM00287">
    <property type="entry name" value="SH3b"/>
    <property type="match status" value="2"/>
</dbReference>
<reference evidence="3" key="1">
    <citation type="journal article" date="2019" name="Int. J. Syst. Evol. Microbiol.">
        <title>The Global Catalogue of Microorganisms (GCM) 10K type strain sequencing project: providing services to taxonomists for standard genome sequencing and annotation.</title>
        <authorList>
            <consortium name="The Broad Institute Genomics Platform"/>
            <consortium name="The Broad Institute Genome Sequencing Center for Infectious Disease"/>
            <person name="Wu L."/>
            <person name="Ma J."/>
        </authorList>
    </citation>
    <scope>NUCLEOTIDE SEQUENCE [LARGE SCALE GENOMIC DNA]</scope>
    <source>
        <strain evidence="3">CCUG 61889</strain>
    </source>
</reference>
<dbReference type="EMBL" id="JBHRZT010000072">
    <property type="protein sequence ID" value="MFC3885648.1"/>
    <property type="molecule type" value="Genomic_DNA"/>
</dbReference>
<dbReference type="PROSITE" id="PS51781">
    <property type="entry name" value="SH3B"/>
    <property type="match status" value="1"/>
</dbReference>
<dbReference type="InterPro" id="IPR003646">
    <property type="entry name" value="SH3-like_bac-type"/>
</dbReference>
<protein>
    <submittedName>
        <fullName evidence="2">SH3 domain-containing protein</fullName>
    </submittedName>
</protein>
<dbReference type="Proteomes" id="UP001595752">
    <property type="component" value="Unassembled WGS sequence"/>
</dbReference>
<evidence type="ECO:0000313" key="3">
    <source>
        <dbReference type="Proteomes" id="UP001595752"/>
    </source>
</evidence>
<organism evidence="2 3">
    <name type="scientific">Bacillus songklensis</name>
    <dbReference type="NCBI Taxonomy" id="1069116"/>
    <lineage>
        <taxon>Bacteria</taxon>
        <taxon>Bacillati</taxon>
        <taxon>Bacillota</taxon>
        <taxon>Bacilli</taxon>
        <taxon>Bacillales</taxon>
        <taxon>Bacillaceae</taxon>
        <taxon>Bacillus</taxon>
    </lineage>
</organism>
<feature type="domain" description="SH3b" evidence="1">
    <location>
        <begin position="30"/>
        <end position="93"/>
    </location>
</feature>
<dbReference type="SUPFAM" id="SSF50044">
    <property type="entry name" value="SH3-domain"/>
    <property type="match status" value="2"/>
</dbReference>
<gene>
    <name evidence="2" type="ORF">ACFOU2_20095</name>
</gene>
<dbReference type="InterPro" id="IPR036028">
    <property type="entry name" value="SH3-like_dom_sf"/>
</dbReference>
<dbReference type="PANTHER" id="PTHR34408:SF1">
    <property type="entry name" value="GLYCOSYL HYDROLASE FAMILY 19 DOMAIN-CONTAINING PROTEIN HI_1415"/>
    <property type="match status" value="1"/>
</dbReference>
<evidence type="ECO:0000313" key="2">
    <source>
        <dbReference type="EMBL" id="MFC3885648.1"/>
    </source>
</evidence>
<comment type="caution">
    <text evidence="2">The sequence shown here is derived from an EMBL/GenBank/DDBJ whole genome shotgun (WGS) entry which is preliminary data.</text>
</comment>
<accession>A0ABV8B5S7</accession>